<dbReference type="Proteomes" id="UP001519271">
    <property type="component" value="Unassembled WGS sequence"/>
</dbReference>
<dbReference type="PROSITE" id="PS51257">
    <property type="entry name" value="PROKAR_LIPOPROTEIN"/>
    <property type="match status" value="1"/>
</dbReference>
<evidence type="ECO:0000256" key="1">
    <source>
        <dbReference type="SAM" id="SignalP"/>
    </source>
</evidence>
<keyword evidence="1" id="KW-0732">Signal</keyword>
<sequence length="255" mass="29184">MIRSIKYIAPLLIASALFASCEAKDVNPKDVYIFKVATFSELPDESISFVRNKTYDGRIVMEFTDEEFIYELDETGRFLSIFVKDEPKKEDLNETTPEVLLEKTTDYLTKLGVNPETYEITYAISSSKEQISAVARHKSGEYFTGNNVYMQYIKDGTLISISMKYEDPAILNKPSTISEDQARKILFDYFETSELMKPYLTQISTDKLSSEVDIYYGKKVYNFYFTIATANSGKFKCKYVISTETGSILSKLEPK</sequence>
<feature type="chain" id="PRO_5045677963" description="PepSY domain-containing protein" evidence="1">
    <location>
        <begin position="20"/>
        <end position="255"/>
    </location>
</feature>
<evidence type="ECO:0000313" key="2">
    <source>
        <dbReference type="EMBL" id="MBP1918750.1"/>
    </source>
</evidence>
<reference evidence="2 3" key="1">
    <citation type="submission" date="2021-03" db="EMBL/GenBank/DDBJ databases">
        <title>Genomic Encyclopedia of Type Strains, Phase IV (KMG-IV): sequencing the most valuable type-strain genomes for metagenomic binning, comparative biology and taxonomic classification.</title>
        <authorList>
            <person name="Goeker M."/>
        </authorList>
    </citation>
    <scope>NUCLEOTIDE SEQUENCE [LARGE SCALE GENOMIC DNA]</scope>
    <source>
        <strain evidence="2 3">DSM 6139</strain>
    </source>
</reference>
<proteinExistence type="predicted"/>
<gene>
    <name evidence="2" type="ORF">J2Z34_001230</name>
</gene>
<name>A0ABS4G2I9_9CLOT</name>
<dbReference type="EMBL" id="JAGGKC010000008">
    <property type="protein sequence ID" value="MBP1918750.1"/>
    <property type="molecule type" value="Genomic_DNA"/>
</dbReference>
<evidence type="ECO:0008006" key="4">
    <source>
        <dbReference type="Google" id="ProtNLM"/>
    </source>
</evidence>
<evidence type="ECO:0000313" key="3">
    <source>
        <dbReference type="Proteomes" id="UP001519271"/>
    </source>
</evidence>
<comment type="caution">
    <text evidence="2">The sequence shown here is derived from an EMBL/GenBank/DDBJ whole genome shotgun (WGS) entry which is preliminary data.</text>
</comment>
<keyword evidence="3" id="KW-1185">Reference proteome</keyword>
<accession>A0ABS4G2I9</accession>
<feature type="signal peptide" evidence="1">
    <location>
        <begin position="1"/>
        <end position="19"/>
    </location>
</feature>
<organism evidence="2 3">
    <name type="scientific">Youngiibacter multivorans</name>
    <dbReference type="NCBI Taxonomy" id="937251"/>
    <lineage>
        <taxon>Bacteria</taxon>
        <taxon>Bacillati</taxon>
        <taxon>Bacillota</taxon>
        <taxon>Clostridia</taxon>
        <taxon>Eubacteriales</taxon>
        <taxon>Clostridiaceae</taxon>
        <taxon>Youngiibacter</taxon>
    </lineage>
</organism>
<dbReference type="RefSeq" id="WP_209458977.1">
    <property type="nucleotide sequence ID" value="NZ_JAGGKC010000008.1"/>
</dbReference>
<protein>
    <recommendedName>
        <fullName evidence="4">PepSY domain-containing protein</fullName>
    </recommendedName>
</protein>